<keyword evidence="1" id="KW-0812">Transmembrane</keyword>
<dbReference type="Proteomes" id="UP000775213">
    <property type="component" value="Unassembled WGS sequence"/>
</dbReference>
<accession>A0AAV7FIG4</accession>
<comment type="caution">
    <text evidence="2">The sequence shown here is derived from an EMBL/GenBank/DDBJ whole genome shotgun (WGS) entry which is preliminary data.</text>
</comment>
<feature type="transmembrane region" description="Helical" evidence="1">
    <location>
        <begin position="20"/>
        <end position="40"/>
    </location>
</feature>
<sequence>MVPRAGVRADKNSMRGQYSFSSTWSCSGLLFLVAVSSLLLRLRVKQSFERVAQGSFFRRSSPRRRRCSCWKPRRGLTAKAKFCSNPASKQLRTKSRASLAMEKRLTLVQTMAAAGLFSAVSFWYGFMFGRESARKDLEELIDHLRRGNAMPDASTSNEGS</sequence>
<proteinExistence type="predicted"/>
<evidence type="ECO:0000256" key="1">
    <source>
        <dbReference type="SAM" id="Phobius"/>
    </source>
</evidence>
<dbReference type="AlphaFoldDB" id="A0AAV7FIG4"/>
<feature type="transmembrane region" description="Helical" evidence="1">
    <location>
        <begin position="105"/>
        <end position="126"/>
    </location>
</feature>
<evidence type="ECO:0000313" key="3">
    <source>
        <dbReference type="Proteomes" id="UP000775213"/>
    </source>
</evidence>
<name>A0AAV7FIG4_DENCH</name>
<protein>
    <submittedName>
        <fullName evidence="2">Uncharacterized protein</fullName>
    </submittedName>
</protein>
<keyword evidence="3" id="KW-1185">Reference proteome</keyword>
<keyword evidence="1" id="KW-0472">Membrane</keyword>
<dbReference type="PANTHER" id="PTHR38384">
    <property type="entry name" value="MEMBRANE LIPOPROTEIN-RELATED"/>
    <property type="match status" value="1"/>
</dbReference>
<organism evidence="2 3">
    <name type="scientific">Dendrobium chrysotoxum</name>
    <name type="common">Orchid</name>
    <dbReference type="NCBI Taxonomy" id="161865"/>
    <lineage>
        <taxon>Eukaryota</taxon>
        <taxon>Viridiplantae</taxon>
        <taxon>Streptophyta</taxon>
        <taxon>Embryophyta</taxon>
        <taxon>Tracheophyta</taxon>
        <taxon>Spermatophyta</taxon>
        <taxon>Magnoliopsida</taxon>
        <taxon>Liliopsida</taxon>
        <taxon>Asparagales</taxon>
        <taxon>Orchidaceae</taxon>
        <taxon>Epidendroideae</taxon>
        <taxon>Malaxideae</taxon>
        <taxon>Dendrobiinae</taxon>
        <taxon>Dendrobium</taxon>
    </lineage>
</organism>
<keyword evidence="1" id="KW-1133">Transmembrane helix</keyword>
<dbReference type="PANTHER" id="PTHR38384:SF2">
    <property type="entry name" value="MEMBRANE LIPOPROTEIN"/>
    <property type="match status" value="1"/>
</dbReference>
<reference evidence="2 3" key="1">
    <citation type="journal article" date="2021" name="Hortic Res">
        <title>Chromosome-scale assembly of the Dendrobium chrysotoxum genome enhances the understanding of orchid evolution.</title>
        <authorList>
            <person name="Zhang Y."/>
            <person name="Zhang G.Q."/>
            <person name="Zhang D."/>
            <person name="Liu X.D."/>
            <person name="Xu X.Y."/>
            <person name="Sun W.H."/>
            <person name="Yu X."/>
            <person name="Zhu X."/>
            <person name="Wang Z.W."/>
            <person name="Zhao X."/>
            <person name="Zhong W.Y."/>
            <person name="Chen H."/>
            <person name="Yin W.L."/>
            <person name="Huang T."/>
            <person name="Niu S.C."/>
            <person name="Liu Z.J."/>
        </authorList>
    </citation>
    <scope>NUCLEOTIDE SEQUENCE [LARGE SCALE GENOMIC DNA]</scope>
    <source>
        <strain evidence="2">Lindl</strain>
    </source>
</reference>
<evidence type="ECO:0000313" key="2">
    <source>
        <dbReference type="EMBL" id="KAH0433776.1"/>
    </source>
</evidence>
<dbReference type="EMBL" id="JAGFBR010000807">
    <property type="protein sequence ID" value="KAH0433776.1"/>
    <property type="molecule type" value="Genomic_DNA"/>
</dbReference>
<gene>
    <name evidence="2" type="ORF">IEQ34_026959</name>
</gene>